<dbReference type="Proteomes" id="UP000257109">
    <property type="component" value="Unassembled WGS sequence"/>
</dbReference>
<reference evidence="1" key="1">
    <citation type="submission" date="2018-05" db="EMBL/GenBank/DDBJ databases">
        <title>Draft genome of Mucuna pruriens seed.</title>
        <authorList>
            <person name="Nnadi N.E."/>
            <person name="Vos R."/>
            <person name="Hasami M.H."/>
            <person name="Devisetty U.K."/>
            <person name="Aguiy J.C."/>
        </authorList>
    </citation>
    <scope>NUCLEOTIDE SEQUENCE [LARGE SCALE GENOMIC DNA]</scope>
    <source>
        <strain evidence="1">JCA_2017</strain>
    </source>
</reference>
<evidence type="ECO:0000313" key="2">
    <source>
        <dbReference type="Proteomes" id="UP000257109"/>
    </source>
</evidence>
<organism evidence="1 2">
    <name type="scientific">Mucuna pruriens</name>
    <name type="common">Velvet bean</name>
    <name type="synonym">Dolichos pruriens</name>
    <dbReference type="NCBI Taxonomy" id="157652"/>
    <lineage>
        <taxon>Eukaryota</taxon>
        <taxon>Viridiplantae</taxon>
        <taxon>Streptophyta</taxon>
        <taxon>Embryophyta</taxon>
        <taxon>Tracheophyta</taxon>
        <taxon>Spermatophyta</taxon>
        <taxon>Magnoliopsida</taxon>
        <taxon>eudicotyledons</taxon>
        <taxon>Gunneridae</taxon>
        <taxon>Pentapetalae</taxon>
        <taxon>rosids</taxon>
        <taxon>fabids</taxon>
        <taxon>Fabales</taxon>
        <taxon>Fabaceae</taxon>
        <taxon>Papilionoideae</taxon>
        <taxon>50 kb inversion clade</taxon>
        <taxon>NPAAA clade</taxon>
        <taxon>indigoferoid/millettioid clade</taxon>
        <taxon>Phaseoleae</taxon>
        <taxon>Mucuna</taxon>
    </lineage>
</organism>
<feature type="non-terminal residue" evidence="1">
    <location>
        <position position="1"/>
    </location>
</feature>
<dbReference type="EMBL" id="QJKJ01000823">
    <property type="protein sequence ID" value="RDY10541.1"/>
    <property type="molecule type" value="Genomic_DNA"/>
</dbReference>
<dbReference type="AlphaFoldDB" id="A0A371I6A1"/>
<proteinExistence type="predicted"/>
<gene>
    <name evidence="1" type="ORF">CR513_04909</name>
</gene>
<sequence length="115" mass="13404">MSPIGKMGGEGPEEEALIELERIVERERLSLQFRTEDLEVINLGRGEETREIQRLVELLKEYVDIFARSYRDIPGLDTANVKHRLPLIPKVVPIQQQLRRMKLEVALKIKEEVEK</sequence>
<protein>
    <submittedName>
        <fullName evidence="1">Uncharacterized protein</fullName>
    </submittedName>
</protein>
<keyword evidence="2" id="KW-1185">Reference proteome</keyword>
<evidence type="ECO:0000313" key="1">
    <source>
        <dbReference type="EMBL" id="RDY10541.1"/>
    </source>
</evidence>
<comment type="caution">
    <text evidence="1">The sequence shown here is derived from an EMBL/GenBank/DDBJ whole genome shotgun (WGS) entry which is preliminary data.</text>
</comment>
<name>A0A371I6A1_MUCPR</name>
<accession>A0A371I6A1</accession>
<dbReference type="OrthoDB" id="1741399at2759"/>